<dbReference type="PROSITE" id="PS50893">
    <property type="entry name" value="ABC_TRANSPORTER_2"/>
    <property type="match status" value="2"/>
</dbReference>
<evidence type="ECO:0000313" key="8">
    <source>
        <dbReference type="Proteomes" id="UP000536262"/>
    </source>
</evidence>
<comment type="caution">
    <text evidence="7">The sequence shown here is derived from an EMBL/GenBank/DDBJ whole genome shotgun (WGS) entry which is preliminary data.</text>
</comment>
<dbReference type="InterPro" id="IPR017871">
    <property type="entry name" value="ABC_transporter-like_CS"/>
</dbReference>
<keyword evidence="3" id="KW-0813">Transport</keyword>
<dbReference type="PROSITE" id="PS00211">
    <property type="entry name" value="ABC_TRANSPORTER_1"/>
    <property type="match status" value="2"/>
</dbReference>
<evidence type="ECO:0000313" key="7">
    <source>
        <dbReference type="EMBL" id="MBB6356244.1"/>
    </source>
</evidence>
<dbReference type="PANTHER" id="PTHR43776">
    <property type="entry name" value="TRANSPORT ATP-BINDING PROTEIN"/>
    <property type="match status" value="1"/>
</dbReference>
<dbReference type="GO" id="GO:0005886">
    <property type="term" value="C:plasma membrane"/>
    <property type="evidence" value="ECO:0007669"/>
    <property type="project" value="UniProtKB-SubCell"/>
</dbReference>
<proteinExistence type="inferred from homology"/>
<dbReference type="EMBL" id="JACHOU010000012">
    <property type="protein sequence ID" value="MBB6356244.1"/>
    <property type="molecule type" value="Genomic_DNA"/>
</dbReference>
<dbReference type="Pfam" id="PF08352">
    <property type="entry name" value="oligo_HPY"/>
    <property type="match status" value="2"/>
</dbReference>
<dbReference type="RefSeq" id="WP_184700554.1">
    <property type="nucleotide sequence ID" value="NZ_BAABEG010000002.1"/>
</dbReference>
<reference evidence="7 8" key="1">
    <citation type="submission" date="2020-08" db="EMBL/GenBank/DDBJ databases">
        <title>Genomic Encyclopedia of Type Strains, Phase IV (KMG-IV): sequencing the most valuable type-strain genomes for metagenomic binning, comparative biology and taxonomic classification.</title>
        <authorList>
            <person name="Goeker M."/>
        </authorList>
    </citation>
    <scope>NUCLEOTIDE SEQUENCE [LARGE SCALE GENOMIC DNA]</scope>
    <source>
        <strain evidence="7 8">DSM 7051</strain>
    </source>
</reference>
<dbReference type="NCBIfam" id="NF007739">
    <property type="entry name" value="PRK10419.1"/>
    <property type="match status" value="2"/>
</dbReference>
<dbReference type="InterPro" id="IPR050319">
    <property type="entry name" value="ABC_transp_ATP-bind"/>
</dbReference>
<dbReference type="InterPro" id="IPR013563">
    <property type="entry name" value="Oligopep_ABC_C"/>
</dbReference>
<evidence type="ECO:0000256" key="5">
    <source>
        <dbReference type="ARBA" id="ARBA00022840"/>
    </source>
</evidence>
<dbReference type="NCBIfam" id="NF008453">
    <property type="entry name" value="PRK11308.1"/>
    <property type="match status" value="2"/>
</dbReference>
<evidence type="ECO:0000259" key="6">
    <source>
        <dbReference type="PROSITE" id="PS50893"/>
    </source>
</evidence>
<protein>
    <submittedName>
        <fullName evidence="7">Peptide/nickel transport system ATP-binding protein</fullName>
    </submittedName>
</protein>
<dbReference type="GO" id="GO:0055085">
    <property type="term" value="P:transmembrane transport"/>
    <property type="evidence" value="ECO:0007669"/>
    <property type="project" value="UniProtKB-ARBA"/>
</dbReference>
<gene>
    <name evidence="7" type="ORF">GGR00_004052</name>
</gene>
<dbReference type="GO" id="GO:0015833">
    <property type="term" value="P:peptide transport"/>
    <property type="evidence" value="ECO:0007669"/>
    <property type="project" value="InterPro"/>
</dbReference>
<dbReference type="CDD" id="cd03257">
    <property type="entry name" value="ABC_NikE_OppD_transporters"/>
    <property type="match status" value="2"/>
</dbReference>
<keyword evidence="8" id="KW-1185">Reference proteome</keyword>
<dbReference type="InterPro" id="IPR003439">
    <property type="entry name" value="ABC_transporter-like_ATP-bd"/>
</dbReference>
<dbReference type="Gene3D" id="3.40.50.300">
    <property type="entry name" value="P-loop containing nucleotide triphosphate hydrolases"/>
    <property type="match status" value="2"/>
</dbReference>
<evidence type="ECO:0000256" key="1">
    <source>
        <dbReference type="ARBA" id="ARBA00004417"/>
    </source>
</evidence>
<dbReference type="FunFam" id="3.40.50.300:FF:000016">
    <property type="entry name" value="Oligopeptide ABC transporter ATP-binding component"/>
    <property type="match status" value="1"/>
</dbReference>
<comment type="similarity">
    <text evidence="2">Belongs to the ABC transporter superfamily.</text>
</comment>
<dbReference type="InterPro" id="IPR003593">
    <property type="entry name" value="AAA+_ATPase"/>
</dbReference>
<keyword evidence="5 7" id="KW-0067">ATP-binding</keyword>
<dbReference type="AlphaFoldDB" id="A0A7X0FAQ8"/>
<dbReference type="Pfam" id="PF00005">
    <property type="entry name" value="ABC_tran"/>
    <property type="match status" value="2"/>
</dbReference>
<keyword evidence="4" id="KW-0547">Nucleotide-binding</keyword>
<dbReference type="SUPFAM" id="SSF52540">
    <property type="entry name" value="P-loop containing nucleoside triphosphate hydrolases"/>
    <property type="match status" value="2"/>
</dbReference>
<feature type="domain" description="ABC transporter" evidence="6">
    <location>
        <begin position="9"/>
        <end position="260"/>
    </location>
</feature>
<evidence type="ECO:0000256" key="2">
    <source>
        <dbReference type="ARBA" id="ARBA00005417"/>
    </source>
</evidence>
<feature type="domain" description="ABC transporter" evidence="6">
    <location>
        <begin position="280"/>
        <end position="527"/>
    </location>
</feature>
<organism evidence="7 8">
    <name type="scientific">Aminobacter aganoensis</name>
    <dbReference type="NCBI Taxonomy" id="83264"/>
    <lineage>
        <taxon>Bacteria</taxon>
        <taxon>Pseudomonadati</taxon>
        <taxon>Pseudomonadota</taxon>
        <taxon>Alphaproteobacteria</taxon>
        <taxon>Hyphomicrobiales</taxon>
        <taxon>Phyllobacteriaceae</taxon>
        <taxon>Aminobacter</taxon>
    </lineage>
</organism>
<dbReference type="SMART" id="SM00382">
    <property type="entry name" value="AAA"/>
    <property type="match status" value="2"/>
</dbReference>
<accession>A0A7X0FAQ8</accession>
<evidence type="ECO:0000256" key="4">
    <source>
        <dbReference type="ARBA" id="ARBA00022741"/>
    </source>
</evidence>
<dbReference type="InterPro" id="IPR027417">
    <property type="entry name" value="P-loop_NTPase"/>
</dbReference>
<name>A0A7X0FAQ8_9HYPH</name>
<dbReference type="Proteomes" id="UP000536262">
    <property type="component" value="Unassembled WGS sequence"/>
</dbReference>
<dbReference type="GO" id="GO:0005524">
    <property type="term" value="F:ATP binding"/>
    <property type="evidence" value="ECO:0007669"/>
    <property type="project" value="UniProtKB-KW"/>
</dbReference>
<dbReference type="GO" id="GO:0016887">
    <property type="term" value="F:ATP hydrolysis activity"/>
    <property type="evidence" value="ECO:0007669"/>
    <property type="project" value="InterPro"/>
</dbReference>
<sequence>MSTDATPLLEVKGLGISLPPGADRPFAVSNASFSLMAGRTVCIVGESGSGKSTIADAIMGLLPRPHLEANAGSILFGGHDLLKLDNAGMRSLRGRDIGMVFQEPMAALNPLMKIGAQLEEVLEIHLSMPAAERRQRALAALGDVGLPRVEELYESYPFRLSGGQRQRVVIACAMMLEPRLLICDEPTTALDVTTQAQILKLIASLRERRGTGVLFITHDFGVVSEIADDVIVMRNGCIEEQGPAKDVLSNPSSAYTRQLIDSIPTGTAVPRATAATTPLLEVKDLKRTYHLSSGLFRAPKKLEALKGVSFKLERGSTLGIVGESGSGKSTLGRCVVGLETPDGGELVLADAERGTQRALSGHRGGRVQMIFQDPFSSLNPKMSIGQSIAVGPMTQGAPRDAAWRRAQQLLELVGIKPDAAVRYPHEFSGGQRQRVGIARALAMDPVLIVADEPVSALDVSVQAQVLNLFEDLQKKLDFAMLFITHDLRVAARMCDRIAVMQNGEIVETGTGAEVLSAPRHDYTKQLLAAIPMLFNEASTEAP</sequence>
<evidence type="ECO:0000256" key="3">
    <source>
        <dbReference type="ARBA" id="ARBA00022448"/>
    </source>
</evidence>
<comment type="subcellular location">
    <subcellularLocation>
        <location evidence="1">Cell inner membrane</location>
        <topology evidence="1">Peripheral membrane protein</topology>
    </subcellularLocation>
</comment>